<evidence type="ECO:0000313" key="1">
    <source>
        <dbReference type="EMBL" id="PVX79011.1"/>
    </source>
</evidence>
<evidence type="ECO:0000313" key="2">
    <source>
        <dbReference type="Proteomes" id="UP000245712"/>
    </source>
</evidence>
<protein>
    <submittedName>
        <fullName evidence="1">Uncharacterized protein</fullName>
    </submittedName>
</protein>
<keyword evidence="2" id="KW-1185">Reference proteome</keyword>
<dbReference type="Proteomes" id="UP000245712">
    <property type="component" value="Unassembled WGS sequence"/>
</dbReference>
<name>A0ABX5KH55_9BURK</name>
<accession>A0ABX5KH55</accession>
<comment type="caution">
    <text evidence="1">The sequence shown here is derived from an EMBL/GenBank/DDBJ whole genome shotgun (WGS) entry which is preliminary data.</text>
</comment>
<organism evidence="1 2">
    <name type="scientific">Paraburkholderia unamae</name>
    <dbReference type="NCBI Taxonomy" id="219649"/>
    <lineage>
        <taxon>Bacteria</taxon>
        <taxon>Pseudomonadati</taxon>
        <taxon>Pseudomonadota</taxon>
        <taxon>Betaproteobacteria</taxon>
        <taxon>Burkholderiales</taxon>
        <taxon>Burkholderiaceae</taxon>
        <taxon>Paraburkholderia</taxon>
    </lineage>
</organism>
<dbReference type="EMBL" id="QEOB01000013">
    <property type="protein sequence ID" value="PVX79011.1"/>
    <property type="molecule type" value="Genomic_DNA"/>
</dbReference>
<gene>
    <name evidence="1" type="ORF">C7402_113284</name>
</gene>
<proteinExistence type="predicted"/>
<sequence>MRVRASTWFPSTLTPAVHDPNQASSILALALADRLFHQQSESICPACVIDPKHPDYTFRNLGESKGEGFRDARIEPDSWKSSPVPVWVKPARGDRLTAARVQR</sequence>
<reference evidence="1 2" key="1">
    <citation type="submission" date="2018-05" db="EMBL/GenBank/DDBJ databases">
        <title>Genomic Encyclopedia of Type Strains, Phase IV (KMG-V): Genome sequencing to study the core and pangenomes of soil and plant-associated prokaryotes.</title>
        <authorList>
            <person name="Whitman W."/>
        </authorList>
    </citation>
    <scope>NUCLEOTIDE SEQUENCE [LARGE SCALE GENOMIC DNA]</scope>
    <source>
        <strain evidence="1 2">SCZa-39</strain>
    </source>
</reference>